<protein>
    <submittedName>
        <fullName evidence="1">Uncharacterized protein</fullName>
    </submittedName>
</protein>
<name>A0A285IFJ4_9FIRM</name>
<sequence>MALAELSILADFLHTGTQNAGTLYQPAAATGNGELDADEVAEIAYVEIVSPVSGGTTEDLDSVYLVIDGKSTQNLVNMSGRDDRATNPVRRHTLMNDSNTEFIFFGKNIVDSLRDPVPALSNTTFKAGNKITIITKAGSSNVTADYRVRVWGYKYDSAMLQRFPSRTMPGNFTIRDTRTGRDISVPFPETEISINNWSLLPGGVDQDKPSINPFLRFATNSSATTANTPYEFRFDLQNVEDNNKDLRFGYDVENKLFVARGLGARSHTNLRYIWFDLDGEERPADRFTVTENLNPILFGKGTPEFPADLPLYLPIPQFSINDLIVYREKGVVKMQDNGTSIPTDGVTVALLGTEIDLGGKI</sequence>
<gene>
    <name evidence="1" type="ORF">SAMN06265827_13921</name>
</gene>
<reference evidence="2" key="1">
    <citation type="submission" date="2017-09" db="EMBL/GenBank/DDBJ databases">
        <authorList>
            <person name="Varghese N."/>
            <person name="Submissions S."/>
        </authorList>
    </citation>
    <scope>NUCLEOTIDE SEQUENCE [LARGE SCALE GENOMIC DNA]</scope>
    <source>
        <strain evidence="2">MSL47</strain>
    </source>
</reference>
<dbReference type="Proteomes" id="UP000219573">
    <property type="component" value="Unassembled WGS sequence"/>
</dbReference>
<dbReference type="EMBL" id="OBDZ01000039">
    <property type="protein sequence ID" value="SNY45721.1"/>
    <property type="molecule type" value="Genomic_DNA"/>
</dbReference>
<accession>A0A285IFJ4</accession>
<dbReference type="AlphaFoldDB" id="A0A285IFJ4"/>
<evidence type="ECO:0000313" key="2">
    <source>
        <dbReference type="Proteomes" id="UP000219573"/>
    </source>
</evidence>
<keyword evidence="2" id="KW-1185">Reference proteome</keyword>
<organism evidence="1 2">
    <name type="scientific">Orenia metallireducens</name>
    <dbReference type="NCBI Taxonomy" id="1413210"/>
    <lineage>
        <taxon>Bacteria</taxon>
        <taxon>Bacillati</taxon>
        <taxon>Bacillota</taxon>
        <taxon>Clostridia</taxon>
        <taxon>Halanaerobiales</taxon>
        <taxon>Halobacteroidaceae</taxon>
        <taxon>Orenia</taxon>
    </lineage>
</organism>
<proteinExistence type="predicted"/>
<evidence type="ECO:0000313" key="1">
    <source>
        <dbReference type="EMBL" id="SNY45721.1"/>
    </source>
</evidence>
<dbReference type="RefSeq" id="WP_097019433.1">
    <property type="nucleotide sequence ID" value="NZ_OBDZ01000039.1"/>
</dbReference>